<dbReference type="Pfam" id="PF20431">
    <property type="entry name" value="E_motif"/>
    <property type="match status" value="1"/>
</dbReference>
<dbReference type="Pfam" id="PF13041">
    <property type="entry name" value="PPR_2"/>
    <property type="match status" value="4"/>
</dbReference>
<dbReference type="InterPro" id="IPR046848">
    <property type="entry name" value="E_motif"/>
</dbReference>
<dbReference type="InterPro" id="IPR032867">
    <property type="entry name" value="DYW_dom"/>
</dbReference>
<dbReference type="Pfam" id="PF14432">
    <property type="entry name" value="DYW_deaminase"/>
    <property type="match status" value="1"/>
</dbReference>
<comment type="caution">
    <text evidence="4">The sequence shown here is derived from an EMBL/GenBank/DDBJ whole genome shotgun (WGS) entry which is preliminary data.</text>
</comment>
<dbReference type="GO" id="GO:0009451">
    <property type="term" value="P:RNA modification"/>
    <property type="evidence" value="ECO:0007669"/>
    <property type="project" value="InterPro"/>
</dbReference>
<dbReference type="PROSITE" id="PS51375">
    <property type="entry name" value="PPR"/>
    <property type="match status" value="4"/>
</dbReference>
<proteinExistence type="predicted"/>
<dbReference type="GO" id="GO:0003723">
    <property type="term" value="F:RNA binding"/>
    <property type="evidence" value="ECO:0007669"/>
    <property type="project" value="InterPro"/>
</dbReference>
<dbReference type="InterPro" id="IPR002885">
    <property type="entry name" value="PPR_rpt"/>
</dbReference>
<feature type="repeat" description="PPR" evidence="2">
    <location>
        <begin position="335"/>
        <end position="369"/>
    </location>
</feature>
<dbReference type="InterPro" id="IPR011990">
    <property type="entry name" value="TPR-like_helical_dom_sf"/>
</dbReference>
<feature type="repeat" description="PPR" evidence="2">
    <location>
        <begin position="132"/>
        <end position="166"/>
    </location>
</feature>
<name>A0A7J7N0I2_9MAGN</name>
<dbReference type="Pfam" id="PF01535">
    <property type="entry name" value="PPR"/>
    <property type="match status" value="4"/>
</dbReference>
<dbReference type="PANTHER" id="PTHR47926:SF342">
    <property type="entry name" value="TETRATRICOPEPTIDE-LIKE HELICAL DOMAIN-CONTAINING PROTEIN-RELATED"/>
    <property type="match status" value="1"/>
</dbReference>
<gene>
    <name evidence="4" type="ORF">GIB67_019583</name>
</gene>
<dbReference type="GO" id="GO:0008270">
    <property type="term" value="F:zinc ion binding"/>
    <property type="evidence" value="ECO:0007669"/>
    <property type="project" value="InterPro"/>
</dbReference>
<feature type="domain" description="DYW" evidence="3">
    <location>
        <begin position="650"/>
        <end position="743"/>
    </location>
</feature>
<protein>
    <recommendedName>
        <fullName evidence="3">DYW domain-containing protein</fullName>
    </recommendedName>
</protein>
<feature type="repeat" description="PPR" evidence="2">
    <location>
        <begin position="234"/>
        <end position="268"/>
    </location>
</feature>
<accession>A0A7J7N0I2</accession>
<evidence type="ECO:0000313" key="5">
    <source>
        <dbReference type="Proteomes" id="UP000541444"/>
    </source>
</evidence>
<reference evidence="4 5" key="1">
    <citation type="journal article" date="2020" name="IScience">
        <title>Genome Sequencing of the Endangered Kingdonia uniflora (Circaeasteraceae, Ranunculales) Reveals Potential Mechanisms of Evolutionary Specialization.</title>
        <authorList>
            <person name="Sun Y."/>
            <person name="Deng T."/>
            <person name="Zhang A."/>
            <person name="Moore M.J."/>
            <person name="Landis J.B."/>
            <person name="Lin N."/>
            <person name="Zhang H."/>
            <person name="Zhang X."/>
            <person name="Huang J."/>
            <person name="Zhang X."/>
            <person name="Sun H."/>
            <person name="Wang H."/>
        </authorList>
    </citation>
    <scope>NUCLEOTIDE SEQUENCE [LARGE SCALE GENOMIC DNA]</scope>
    <source>
        <strain evidence="4">TB1705</strain>
        <tissue evidence="4">Leaf</tissue>
    </source>
</reference>
<feature type="repeat" description="PPR" evidence="2">
    <location>
        <begin position="436"/>
        <end position="470"/>
    </location>
</feature>
<dbReference type="PANTHER" id="PTHR47926">
    <property type="entry name" value="PENTATRICOPEPTIDE REPEAT-CONTAINING PROTEIN"/>
    <property type="match status" value="1"/>
</dbReference>
<sequence>MVLVTFLYENPIRLAVSFNRFSNSFTTLQTTSTRTQLLTPQNPQESIRSNHKYSLTPIGNRSILSKGFDSYVDLIRECSKRKSLVELRRLHLQIKKSGFLHPSLGLKLIDSYLKCGGIDDARDVFDEMPQRHIVTWNSMISAYIRCKRSDEAVKLFRMTFSEDVIADEFTFSSIFKGFSDLGVLYQGREAHGRLVVLGLDIWNGFVGSALVHMYARFGKLGDARLVSDRVLEKDVVLMTALIVGYTQHGEDSEALEVFRDMVLMGIKANDFTFSSVLIACGNIADMSRGKQIHDLVIKSGFEVAIATRTSLLTMYSKCGLIDDSLKVFDGFANANMVTWTAVIMGLVNNGREESALSMFHQMIRSSINPNAFTLSSVLSACSALAMLELGREIHTIVLKEGFDRDRFVGATLMDMYGKCGNVKMARLVFDDLNEYDVVLVNSMIYGYGQSGCGEEAVRLFDQMQDSVIKPNDMTLLSVLFACSNAGLLEDGYRIFSSFKKNPKFELSIYHYSCMVDLLGRAGKLKEAETLITKVVNPDVVLWRTLLSACKIHGDVEMAKRIMVRVIELEPEDEGSHILLSNIYASTGNWADLSKLKVVIKDMRLKKNPAMSWIEIDGEVHKFMAGDTSHPRETEIDQELDNLNKDIKVLGYVPDTSFVLQDLDEKEKERSLYYHSEKMAIAFALSKRRNKSTCIRIFKNLRVCGDCHTWIKFVSKSVGREIIARDAKRFHHFKDGQCSCGDYW</sequence>
<dbReference type="Gene3D" id="1.25.40.10">
    <property type="entry name" value="Tetratricopeptide repeat domain"/>
    <property type="match status" value="5"/>
</dbReference>
<evidence type="ECO:0000259" key="3">
    <source>
        <dbReference type="Pfam" id="PF14432"/>
    </source>
</evidence>
<evidence type="ECO:0000256" key="2">
    <source>
        <dbReference type="PROSITE-ProRule" id="PRU00708"/>
    </source>
</evidence>
<keyword evidence="1" id="KW-0677">Repeat</keyword>
<dbReference type="Proteomes" id="UP000541444">
    <property type="component" value="Unassembled WGS sequence"/>
</dbReference>
<dbReference type="FunFam" id="1.25.40.10:FF:000090">
    <property type="entry name" value="Pentatricopeptide repeat-containing protein, chloroplastic"/>
    <property type="match status" value="1"/>
</dbReference>
<dbReference type="SUPFAM" id="SSF48452">
    <property type="entry name" value="TPR-like"/>
    <property type="match status" value="1"/>
</dbReference>
<dbReference type="OrthoDB" id="185373at2759"/>
<organism evidence="4 5">
    <name type="scientific">Kingdonia uniflora</name>
    <dbReference type="NCBI Taxonomy" id="39325"/>
    <lineage>
        <taxon>Eukaryota</taxon>
        <taxon>Viridiplantae</taxon>
        <taxon>Streptophyta</taxon>
        <taxon>Embryophyta</taxon>
        <taxon>Tracheophyta</taxon>
        <taxon>Spermatophyta</taxon>
        <taxon>Magnoliopsida</taxon>
        <taxon>Ranunculales</taxon>
        <taxon>Circaeasteraceae</taxon>
        <taxon>Kingdonia</taxon>
    </lineage>
</organism>
<keyword evidence="5" id="KW-1185">Reference proteome</keyword>
<dbReference type="InterPro" id="IPR046960">
    <property type="entry name" value="PPR_At4g14850-like_plant"/>
</dbReference>
<evidence type="ECO:0000256" key="1">
    <source>
        <dbReference type="ARBA" id="ARBA00022737"/>
    </source>
</evidence>
<dbReference type="NCBIfam" id="TIGR00756">
    <property type="entry name" value="PPR"/>
    <property type="match status" value="4"/>
</dbReference>
<dbReference type="AlphaFoldDB" id="A0A7J7N0I2"/>
<dbReference type="EMBL" id="JACGCM010001161">
    <property type="protein sequence ID" value="KAF6160643.1"/>
    <property type="molecule type" value="Genomic_DNA"/>
</dbReference>
<evidence type="ECO:0000313" key="4">
    <source>
        <dbReference type="EMBL" id="KAF6160643.1"/>
    </source>
</evidence>
<dbReference type="FunFam" id="1.25.40.10:FF:000344">
    <property type="entry name" value="Pentatricopeptide repeat-containing protein"/>
    <property type="match status" value="1"/>
</dbReference>